<dbReference type="Pfam" id="PF13639">
    <property type="entry name" value="zf-RING_2"/>
    <property type="match status" value="1"/>
</dbReference>
<organism evidence="9 10">
    <name type="scientific">Lithocarpus litseifolius</name>
    <dbReference type="NCBI Taxonomy" id="425828"/>
    <lineage>
        <taxon>Eukaryota</taxon>
        <taxon>Viridiplantae</taxon>
        <taxon>Streptophyta</taxon>
        <taxon>Embryophyta</taxon>
        <taxon>Tracheophyta</taxon>
        <taxon>Spermatophyta</taxon>
        <taxon>Magnoliopsida</taxon>
        <taxon>eudicotyledons</taxon>
        <taxon>Gunneridae</taxon>
        <taxon>Pentapetalae</taxon>
        <taxon>rosids</taxon>
        <taxon>fabids</taxon>
        <taxon>Fagales</taxon>
        <taxon>Fagaceae</taxon>
        <taxon>Lithocarpus</taxon>
    </lineage>
</organism>
<evidence type="ECO:0000256" key="6">
    <source>
        <dbReference type="PROSITE-ProRule" id="PRU00175"/>
    </source>
</evidence>
<comment type="caution">
    <text evidence="9">The sequence shown here is derived from an EMBL/GenBank/DDBJ whole genome shotgun (WGS) entry which is preliminary data.</text>
</comment>
<name>A0AAW2DYN1_9ROSI</name>
<evidence type="ECO:0000313" key="10">
    <source>
        <dbReference type="Proteomes" id="UP001459277"/>
    </source>
</evidence>
<evidence type="ECO:0000256" key="7">
    <source>
        <dbReference type="SAM" id="MobiDB-lite"/>
    </source>
</evidence>
<evidence type="ECO:0000256" key="2">
    <source>
        <dbReference type="ARBA" id="ARBA00012483"/>
    </source>
</evidence>
<dbReference type="PANTHER" id="PTHR15710:SF132">
    <property type="entry name" value="E3 UBIQUITIN-PROTEIN LIGASE MPSR1"/>
    <property type="match status" value="1"/>
</dbReference>
<sequence length="122" mass="13791">MALVTTNMFHSGIRAGVLSFLELVQDMLHPDQHSSSKKKKKKKASTKAAIESMPRVTITAKEDCSICLEKFKVGGEAREMPCNHRFHSGCIENWLWVRKSCPLCRFLIPLEELEEEESGGEL</sequence>
<dbReference type="PROSITE" id="PS50089">
    <property type="entry name" value="ZF_RING_2"/>
    <property type="match status" value="1"/>
</dbReference>
<dbReference type="GO" id="GO:0005737">
    <property type="term" value="C:cytoplasm"/>
    <property type="evidence" value="ECO:0007669"/>
    <property type="project" value="TreeGrafter"/>
</dbReference>
<dbReference type="GO" id="GO:0008270">
    <property type="term" value="F:zinc ion binding"/>
    <property type="evidence" value="ECO:0007669"/>
    <property type="project" value="UniProtKB-KW"/>
</dbReference>
<reference evidence="9 10" key="1">
    <citation type="submission" date="2024-01" db="EMBL/GenBank/DDBJ databases">
        <title>A telomere-to-telomere, gap-free genome of sweet tea (Lithocarpus litseifolius).</title>
        <authorList>
            <person name="Zhou J."/>
        </authorList>
    </citation>
    <scope>NUCLEOTIDE SEQUENCE [LARGE SCALE GENOMIC DNA]</scope>
    <source>
        <strain evidence="9">Zhou-2022a</strain>
        <tissue evidence="9">Leaf</tissue>
    </source>
</reference>
<evidence type="ECO:0000256" key="5">
    <source>
        <dbReference type="ARBA" id="ARBA00022833"/>
    </source>
</evidence>
<keyword evidence="4 6" id="KW-0863">Zinc-finger</keyword>
<keyword evidence="5" id="KW-0862">Zinc</keyword>
<dbReference type="Gene3D" id="3.30.40.10">
    <property type="entry name" value="Zinc/RING finger domain, C3HC4 (zinc finger)"/>
    <property type="match status" value="1"/>
</dbReference>
<dbReference type="GO" id="GO:0016567">
    <property type="term" value="P:protein ubiquitination"/>
    <property type="evidence" value="ECO:0007669"/>
    <property type="project" value="TreeGrafter"/>
</dbReference>
<dbReference type="EMBL" id="JAZDWU010000001">
    <property type="protein sequence ID" value="KAL0014041.1"/>
    <property type="molecule type" value="Genomic_DNA"/>
</dbReference>
<evidence type="ECO:0000313" key="9">
    <source>
        <dbReference type="EMBL" id="KAL0014041.1"/>
    </source>
</evidence>
<gene>
    <name evidence="9" type="ORF">SO802_001110</name>
</gene>
<evidence type="ECO:0000256" key="4">
    <source>
        <dbReference type="ARBA" id="ARBA00022771"/>
    </source>
</evidence>
<evidence type="ECO:0000259" key="8">
    <source>
        <dbReference type="PROSITE" id="PS50089"/>
    </source>
</evidence>
<dbReference type="SUPFAM" id="SSF57850">
    <property type="entry name" value="RING/U-box"/>
    <property type="match status" value="1"/>
</dbReference>
<dbReference type="SMART" id="SM00184">
    <property type="entry name" value="RING"/>
    <property type="match status" value="1"/>
</dbReference>
<comment type="catalytic activity">
    <reaction evidence="1">
        <text>S-ubiquitinyl-[E2 ubiquitin-conjugating enzyme]-L-cysteine + [acceptor protein]-L-lysine = [E2 ubiquitin-conjugating enzyme]-L-cysteine + N(6)-ubiquitinyl-[acceptor protein]-L-lysine.</text>
        <dbReference type="EC" id="2.3.2.27"/>
    </reaction>
</comment>
<dbReference type="PANTHER" id="PTHR15710">
    <property type="entry name" value="E3 UBIQUITIN-PROTEIN LIGASE PRAJA"/>
    <property type="match status" value="1"/>
</dbReference>
<evidence type="ECO:0000256" key="1">
    <source>
        <dbReference type="ARBA" id="ARBA00000900"/>
    </source>
</evidence>
<dbReference type="EC" id="2.3.2.27" evidence="2"/>
<feature type="compositionally biased region" description="Basic residues" evidence="7">
    <location>
        <begin position="35"/>
        <end position="45"/>
    </location>
</feature>
<dbReference type="CDD" id="cd16454">
    <property type="entry name" value="RING-H2_PA-TM-RING"/>
    <property type="match status" value="1"/>
</dbReference>
<dbReference type="Proteomes" id="UP001459277">
    <property type="component" value="Unassembled WGS sequence"/>
</dbReference>
<dbReference type="GO" id="GO:0061630">
    <property type="term" value="F:ubiquitin protein ligase activity"/>
    <property type="evidence" value="ECO:0007669"/>
    <property type="project" value="UniProtKB-EC"/>
</dbReference>
<dbReference type="AlphaFoldDB" id="A0AAW2DYN1"/>
<feature type="domain" description="RING-type" evidence="8">
    <location>
        <begin position="64"/>
        <end position="105"/>
    </location>
</feature>
<proteinExistence type="predicted"/>
<keyword evidence="3" id="KW-0479">Metal-binding</keyword>
<dbReference type="InterPro" id="IPR001841">
    <property type="entry name" value="Znf_RING"/>
</dbReference>
<dbReference type="InterPro" id="IPR013083">
    <property type="entry name" value="Znf_RING/FYVE/PHD"/>
</dbReference>
<protein>
    <recommendedName>
        <fullName evidence="2">RING-type E3 ubiquitin transferase</fullName>
        <ecNumber evidence="2">2.3.2.27</ecNumber>
    </recommendedName>
</protein>
<feature type="region of interest" description="Disordered" evidence="7">
    <location>
        <begin position="30"/>
        <end position="49"/>
    </location>
</feature>
<evidence type="ECO:0000256" key="3">
    <source>
        <dbReference type="ARBA" id="ARBA00022723"/>
    </source>
</evidence>
<keyword evidence="10" id="KW-1185">Reference proteome</keyword>
<accession>A0AAW2DYN1</accession>